<comment type="caution">
    <text evidence="4">The sequence shown here is derived from an EMBL/GenBank/DDBJ whole genome shotgun (WGS) entry which is preliminary data.</text>
</comment>
<dbReference type="Gene3D" id="1.10.1660.10">
    <property type="match status" value="1"/>
</dbReference>
<keyword evidence="1" id="KW-0238">DNA-binding</keyword>
<feature type="coiled-coil region" evidence="2">
    <location>
        <begin position="78"/>
        <end position="112"/>
    </location>
</feature>
<dbReference type="PANTHER" id="PTHR30204">
    <property type="entry name" value="REDOX-CYCLING DRUG-SENSING TRANSCRIPTIONAL ACTIVATOR SOXR"/>
    <property type="match status" value="1"/>
</dbReference>
<dbReference type="SUPFAM" id="SSF46955">
    <property type="entry name" value="Putative DNA-binding domain"/>
    <property type="match status" value="1"/>
</dbReference>
<dbReference type="InterPro" id="IPR009061">
    <property type="entry name" value="DNA-bd_dom_put_sf"/>
</dbReference>
<dbReference type="GO" id="GO:0003700">
    <property type="term" value="F:DNA-binding transcription factor activity"/>
    <property type="evidence" value="ECO:0007669"/>
    <property type="project" value="InterPro"/>
</dbReference>
<dbReference type="GO" id="GO:0003677">
    <property type="term" value="F:DNA binding"/>
    <property type="evidence" value="ECO:0007669"/>
    <property type="project" value="UniProtKB-KW"/>
</dbReference>
<evidence type="ECO:0000259" key="3">
    <source>
        <dbReference type="PROSITE" id="PS50937"/>
    </source>
</evidence>
<gene>
    <name evidence="4" type="ORF">E1181_30865</name>
</gene>
<dbReference type="RefSeq" id="WP_132679936.1">
    <property type="nucleotide sequence ID" value="NZ_SMKS01000127.1"/>
</dbReference>
<dbReference type="InterPro" id="IPR000551">
    <property type="entry name" value="MerR-type_HTH_dom"/>
</dbReference>
<organism evidence="4 5">
    <name type="scientific">Saccharopolyspora terrae</name>
    <dbReference type="NCBI Taxonomy" id="2530384"/>
    <lineage>
        <taxon>Bacteria</taxon>
        <taxon>Bacillati</taxon>
        <taxon>Actinomycetota</taxon>
        <taxon>Actinomycetes</taxon>
        <taxon>Pseudonocardiales</taxon>
        <taxon>Pseudonocardiaceae</taxon>
        <taxon>Saccharopolyspora</taxon>
    </lineage>
</organism>
<dbReference type="SMART" id="SM00422">
    <property type="entry name" value="HTH_MERR"/>
    <property type="match status" value="1"/>
</dbReference>
<dbReference type="EMBL" id="SMKS01000127">
    <property type="protein sequence ID" value="TDC98553.1"/>
    <property type="molecule type" value="Genomic_DNA"/>
</dbReference>
<evidence type="ECO:0000256" key="1">
    <source>
        <dbReference type="ARBA" id="ARBA00023125"/>
    </source>
</evidence>
<dbReference type="PANTHER" id="PTHR30204:SF93">
    <property type="entry name" value="HTH MERR-TYPE DOMAIN-CONTAINING PROTEIN"/>
    <property type="match status" value="1"/>
</dbReference>
<evidence type="ECO:0000256" key="2">
    <source>
        <dbReference type="SAM" id="Coils"/>
    </source>
</evidence>
<feature type="domain" description="HTH merR-type" evidence="3">
    <location>
        <begin position="8"/>
        <end position="77"/>
    </location>
</feature>
<proteinExistence type="predicted"/>
<dbReference type="AlphaFoldDB" id="A0A4R4V9U2"/>
<dbReference type="OrthoDB" id="4567915at2"/>
<dbReference type="Pfam" id="PF13411">
    <property type="entry name" value="MerR_1"/>
    <property type="match status" value="1"/>
</dbReference>
<dbReference type="PRINTS" id="PR00040">
    <property type="entry name" value="HTHMERR"/>
</dbReference>
<dbReference type="CDD" id="cd00592">
    <property type="entry name" value="HTH_MerR-like"/>
    <property type="match status" value="1"/>
</dbReference>
<keyword evidence="5" id="KW-1185">Reference proteome</keyword>
<reference evidence="4 5" key="1">
    <citation type="submission" date="2019-03" db="EMBL/GenBank/DDBJ databases">
        <title>Draft genome sequences of novel Actinobacteria.</title>
        <authorList>
            <person name="Sahin N."/>
            <person name="Ay H."/>
            <person name="Saygin H."/>
        </authorList>
    </citation>
    <scope>NUCLEOTIDE SEQUENCE [LARGE SCALE GENOMIC DNA]</scope>
    <source>
        <strain evidence="4 5">16K309</strain>
    </source>
</reference>
<dbReference type="PROSITE" id="PS50937">
    <property type="entry name" value="HTH_MERR_2"/>
    <property type="match status" value="1"/>
</dbReference>
<protein>
    <submittedName>
        <fullName evidence="4">MerR family transcriptional regulator</fullName>
    </submittedName>
</protein>
<dbReference type="InterPro" id="IPR047057">
    <property type="entry name" value="MerR_fam"/>
</dbReference>
<evidence type="ECO:0000313" key="5">
    <source>
        <dbReference type="Proteomes" id="UP000295674"/>
    </source>
</evidence>
<evidence type="ECO:0000313" key="4">
    <source>
        <dbReference type="EMBL" id="TDC98553.1"/>
    </source>
</evidence>
<dbReference type="Proteomes" id="UP000295674">
    <property type="component" value="Unassembled WGS sequence"/>
</dbReference>
<accession>A0A4R4V9U2</accession>
<keyword evidence="2" id="KW-0175">Coiled coil</keyword>
<name>A0A4R4V9U2_9PSEU</name>
<sequence>MNPLEHKPLTIGQVAELADVSPRTVRHYHQIGLLGEAERDSAGRRVYRTSAIARLLLIRKLVDLGLSLSQIEGVADGTTELADLLDGVERDLAEQEQRIARQRESLRLVRAAGGAPALIGEIGDESEQVARLRRHAGVPGDQQRDMLLLVEKAFGPQRAVLQAATDNLADTDEHLRALAARVTEHYDHLATAEPDDPRVEQCAQDQLELADAVREAELAAGIDGDALWRDLAAEEEQDPEIKALAIQAMNSEVPQLSPAQHQALRRYLQKAVAAQTRPA</sequence>